<dbReference type="PANTHER" id="PTHR30204:SF0">
    <property type="entry name" value="REDOX-SENSITIVE TRANSCRIPTIONAL ACTIVATOR SOXR"/>
    <property type="match status" value="1"/>
</dbReference>
<sequence length="177" mass="19298">MSPSTELTVGELARRAGVPVSTLHFYEAKGLISSRRTAGNQRRFRRDTLRRIAFIRIGQRVGIPLNTIAEVLGQLPEGRVPNRADWAQVSESWRAKLDVRIEQLLQLRDDFADCVGCGCLSLDRCALANKDDQLAAHGAGPRRLIEARTRQSADSLPSGESADCDPCGVIPTGTDGC</sequence>
<dbReference type="Proteomes" id="UP000287547">
    <property type="component" value="Unassembled WGS sequence"/>
</dbReference>
<dbReference type="SMART" id="SM00422">
    <property type="entry name" value="HTH_MERR"/>
    <property type="match status" value="1"/>
</dbReference>
<dbReference type="SUPFAM" id="SSF46955">
    <property type="entry name" value="Putative DNA-binding domain"/>
    <property type="match status" value="1"/>
</dbReference>
<dbReference type="GO" id="GO:0003677">
    <property type="term" value="F:DNA binding"/>
    <property type="evidence" value="ECO:0007669"/>
    <property type="project" value="UniProtKB-KW"/>
</dbReference>
<name>A0A428ZN95_KIBAR</name>
<gene>
    <name evidence="6" type="primary">soxR</name>
    <name evidence="6" type="ORF">DMH04_05900</name>
</gene>
<dbReference type="Pfam" id="PF13411">
    <property type="entry name" value="MerR_1"/>
    <property type="match status" value="1"/>
</dbReference>
<dbReference type="GO" id="GO:0051537">
    <property type="term" value="F:2 iron, 2 sulfur cluster binding"/>
    <property type="evidence" value="ECO:0007669"/>
    <property type="project" value="UniProtKB-KW"/>
</dbReference>
<reference evidence="6 7" key="1">
    <citation type="submission" date="2018-05" db="EMBL/GenBank/DDBJ databases">
        <title>Evolution of GPA BGCs.</title>
        <authorList>
            <person name="Waglechner N."/>
            <person name="Wright G.D."/>
        </authorList>
    </citation>
    <scope>NUCLEOTIDE SEQUENCE [LARGE SCALE GENOMIC DNA]</scope>
    <source>
        <strain evidence="6 7">A82846</strain>
    </source>
</reference>
<dbReference type="InterPro" id="IPR009061">
    <property type="entry name" value="DNA-bd_dom_put_sf"/>
</dbReference>
<evidence type="ECO:0000256" key="3">
    <source>
        <dbReference type="ARBA" id="ARBA00023014"/>
    </source>
</evidence>
<feature type="domain" description="HTH merR-type" evidence="5">
    <location>
        <begin position="6"/>
        <end position="74"/>
    </location>
</feature>
<evidence type="ECO:0000313" key="7">
    <source>
        <dbReference type="Proteomes" id="UP000287547"/>
    </source>
</evidence>
<dbReference type="OrthoDB" id="9802944at2"/>
<organism evidence="6 7">
    <name type="scientific">Kibdelosporangium aridum</name>
    <dbReference type="NCBI Taxonomy" id="2030"/>
    <lineage>
        <taxon>Bacteria</taxon>
        <taxon>Bacillati</taxon>
        <taxon>Actinomycetota</taxon>
        <taxon>Actinomycetes</taxon>
        <taxon>Pseudonocardiales</taxon>
        <taxon>Pseudonocardiaceae</taxon>
        <taxon>Kibdelosporangium</taxon>
    </lineage>
</organism>
<accession>A0A428ZN95</accession>
<dbReference type="AlphaFoldDB" id="A0A428ZN95"/>
<keyword evidence="2" id="KW-0408">Iron</keyword>
<protein>
    <submittedName>
        <fullName evidence="6">Redox-sensitive transcriptional activator SoxR</fullName>
    </submittedName>
</protein>
<dbReference type="PRINTS" id="PR00040">
    <property type="entry name" value="HTHMERR"/>
</dbReference>
<dbReference type="InterPro" id="IPR047057">
    <property type="entry name" value="MerR_fam"/>
</dbReference>
<dbReference type="GO" id="GO:0003700">
    <property type="term" value="F:DNA-binding transcription factor activity"/>
    <property type="evidence" value="ECO:0007669"/>
    <property type="project" value="InterPro"/>
</dbReference>
<dbReference type="InterPro" id="IPR000551">
    <property type="entry name" value="MerR-type_HTH_dom"/>
</dbReference>
<keyword evidence="1" id="KW-0001">2Fe-2S</keyword>
<keyword evidence="3" id="KW-0411">Iron-sulfur</keyword>
<evidence type="ECO:0000256" key="4">
    <source>
        <dbReference type="ARBA" id="ARBA00023125"/>
    </source>
</evidence>
<dbReference type="InterPro" id="IPR010211">
    <property type="entry name" value="Redox-sen_tscrpt-act_SoxR"/>
</dbReference>
<evidence type="ECO:0000256" key="2">
    <source>
        <dbReference type="ARBA" id="ARBA00023004"/>
    </source>
</evidence>
<evidence type="ECO:0000259" key="5">
    <source>
        <dbReference type="PROSITE" id="PS50937"/>
    </source>
</evidence>
<evidence type="ECO:0000313" key="6">
    <source>
        <dbReference type="EMBL" id="RSM89518.1"/>
    </source>
</evidence>
<evidence type="ECO:0000256" key="1">
    <source>
        <dbReference type="ARBA" id="ARBA00022714"/>
    </source>
</evidence>
<dbReference type="PANTHER" id="PTHR30204">
    <property type="entry name" value="REDOX-CYCLING DRUG-SENSING TRANSCRIPTIONAL ACTIVATOR SOXR"/>
    <property type="match status" value="1"/>
</dbReference>
<dbReference type="EMBL" id="QHKI01000003">
    <property type="protein sequence ID" value="RSM89518.1"/>
    <property type="molecule type" value="Genomic_DNA"/>
</dbReference>
<dbReference type="PROSITE" id="PS50937">
    <property type="entry name" value="HTH_MERR_2"/>
    <property type="match status" value="1"/>
</dbReference>
<proteinExistence type="predicted"/>
<dbReference type="RefSeq" id="WP_051793264.1">
    <property type="nucleotide sequence ID" value="NZ_QHKI01000003.1"/>
</dbReference>
<keyword evidence="1" id="KW-0479">Metal-binding</keyword>
<comment type="caution">
    <text evidence="6">The sequence shown here is derived from an EMBL/GenBank/DDBJ whole genome shotgun (WGS) entry which is preliminary data.</text>
</comment>
<dbReference type="GO" id="GO:0006979">
    <property type="term" value="P:response to oxidative stress"/>
    <property type="evidence" value="ECO:0007669"/>
    <property type="project" value="InterPro"/>
</dbReference>
<keyword evidence="4" id="KW-0238">DNA-binding</keyword>
<dbReference type="NCBIfam" id="TIGR01950">
    <property type="entry name" value="SoxR"/>
    <property type="match status" value="1"/>
</dbReference>
<dbReference type="Gene3D" id="1.10.1660.10">
    <property type="match status" value="1"/>
</dbReference>